<feature type="transmembrane region" description="Helical" evidence="6">
    <location>
        <begin position="281"/>
        <end position="301"/>
    </location>
</feature>
<evidence type="ECO:0000256" key="4">
    <source>
        <dbReference type="ARBA" id="ARBA00022989"/>
    </source>
</evidence>
<dbReference type="AlphaFoldDB" id="K6Y925"/>
<feature type="transmembrane region" description="Helical" evidence="6">
    <location>
        <begin position="705"/>
        <end position="727"/>
    </location>
</feature>
<evidence type="ECO:0000256" key="1">
    <source>
        <dbReference type="ARBA" id="ARBA00004651"/>
    </source>
</evidence>
<evidence type="ECO:0000259" key="7">
    <source>
        <dbReference type="PROSITE" id="PS50156"/>
    </source>
</evidence>
<reference evidence="8 9" key="1">
    <citation type="journal article" date="2017" name="Antonie Van Leeuwenhoek">
        <title>Rhizobium rhizosphaerae sp. nov., a novel species isolated from rice rhizosphere.</title>
        <authorList>
            <person name="Zhao J.J."/>
            <person name="Zhang J."/>
            <person name="Zhang R.J."/>
            <person name="Zhang C.W."/>
            <person name="Yin H.Q."/>
            <person name="Zhang X.X."/>
        </authorList>
    </citation>
    <scope>NUCLEOTIDE SEQUENCE [LARGE SCALE GENOMIC DNA]</scope>
    <source>
        <strain evidence="8 9">BSs20135</strain>
    </source>
</reference>
<dbReference type="Pfam" id="PF03176">
    <property type="entry name" value="MMPL"/>
    <property type="match status" value="2"/>
</dbReference>
<keyword evidence="2" id="KW-1003">Cell membrane</keyword>
<dbReference type="InterPro" id="IPR050545">
    <property type="entry name" value="Mycobact_MmpL"/>
</dbReference>
<keyword evidence="5 6" id="KW-0472">Membrane</keyword>
<feature type="transmembrane region" description="Helical" evidence="6">
    <location>
        <begin position="657"/>
        <end position="678"/>
    </location>
</feature>
<dbReference type="GO" id="GO:0005886">
    <property type="term" value="C:plasma membrane"/>
    <property type="evidence" value="ECO:0007669"/>
    <property type="project" value="UniProtKB-SubCell"/>
</dbReference>
<name>K6Y925_9ALTE</name>
<feature type="domain" description="SSD" evidence="7">
    <location>
        <begin position="247"/>
        <end position="372"/>
    </location>
</feature>
<proteinExistence type="predicted"/>
<feature type="transmembrane region" description="Helical" evidence="6">
    <location>
        <begin position="15"/>
        <end position="35"/>
    </location>
</feature>
<accession>K6Y925</accession>
<evidence type="ECO:0000313" key="9">
    <source>
        <dbReference type="Proteomes" id="UP000006327"/>
    </source>
</evidence>
<dbReference type="eggNOG" id="COG1033">
    <property type="taxonomic scope" value="Bacteria"/>
</dbReference>
<organism evidence="8 9">
    <name type="scientific">Paraglaciecola arctica BSs20135</name>
    <dbReference type="NCBI Taxonomy" id="493475"/>
    <lineage>
        <taxon>Bacteria</taxon>
        <taxon>Pseudomonadati</taxon>
        <taxon>Pseudomonadota</taxon>
        <taxon>Gammaproteobacteria</taxon>
        <taxon>Alteromonadales</taxon>
        <taxon>Alteromonadaceae</taxon>
        <taxon>Paraglaciecola</taxon>
    </lineage>
</organism>
<dbReference type="EMBL" id="BAEO01000053">
    <property type="protein sequence ID" value="GAC20441.1"/>
    <property type="molecule type" value="Genomic_DNA"/>
</dbReference>
<dbReference type="RefSeq" id="WP_007622363.1">
    <property type="nucleotide sequence ID" value="NZ_BAEO01000053.1"/>
</dbReference>
<dbReference type="PROSITE" id="PS50156">
    <property type="entry name" value="SSD"/>
    <property type="match status" value="1"/>
</dbReference>
<evidence type="ECO:0000256" key="3">
    <source>
        <dbReference type="ARBA" id="ARBA00022692"/>
    </source>
</evidence>
<keyword evidence="3 6" id="KW-0812">Transmembrane</keyword>
<feature type="transmembrane region" description="Helical" evidence="6">
    <location>
        <begin position="247"/>
        <end position="269"/>
    </location>
</feature>
<keyword evidence="4 6" id="KW-1133">Transmembrane helix</keyword>
<dbReference type="Proteomes" id="UP000006327">
    <property type="component" value="Unassembled WGS sequence"/>
</dbReference>
<sequence>MNNTWLDFSVNRPKTVLIIGFMLIIATALGAKNLYFRGDYKVFFEESNPQRTAFEEMQRTFSKNDGASIIIAPKSGNVFNLQTLSLIHEMTEDAQQTPLSIRIDSLTNFQHTWAEDDDMIVEDLVYDLADLDQQRFDYIRSIALNEPNLVNRLISPKGDVTVINVSVNLAEGDQTAEVIEVTESIKALTDKYKAKYPEHDFYHTGVVLMNYSFATFAKRDFSTIVPLMFLTVILIMWLLLKTAVGTFSTVVVIASSIAVTMGVAGWFGMFMSTATVNVPTMVMTLAVADCIHVISTMLYGMSLGKDKKEALLYSLSLNKMPIFITSATTGVGFLTLNFAAVPILADLGNLTAVGVLFACIFSLTILPALIMILPIKQLPKQISSSKLSYTERFGEWVIAHHKRILPFTLVVAVTAIGFSFNNQLNDVPTDYFDKSTKFRKSTDFQQQHISGMANLDFSIFTDEDSGINKPQTLQKIEAFSQWLRTQPEIDHVSTITDTFKRLNKNMHGDDPNYYLLPDDRELAAQYLLLYEMSLPYGLDLTNQLDMNKSTTRIMTMVKNVGSKELTALESKAQQWFTTYAPNLKLTVASPALMFGHIGETNMASMLEGTLVALLLISGLLVFALKSFKMGVISLLPNLLPAGIGFGIWGIYSGEVNLGLSVVLSMTLGIIVDDTVHFLSKYRHARISGNDAEQSVRYAFASVGRALWITTLVLATGFSILMLSPFALNSDMGLLTSIIIVVALAVDFLFLPPFLMAFDRKNIKQELTHE</sequence>
<dbReference type="STRING" id="493475.GARC_3486"/>
<evidence type="ECO:0000256" key="5">
    <source>
        <dbReference type="ARBA" id="ARBA00023136"/>
    </source>
</evidence>
<dbReference type="PANTHER" id="PTHR33406:SF12">
    <property type="entry name" value="BLR2997 PROTEIN"/>
    <property type="match status" value="1"/>
</dbReference>
<feature type="transmembrane region" description="Helical" evidence="6">
    <location>
        <begin position="223"/>
        <end position="240"/>
    </location>
</feature>
<comment type="subcellular location">
    <subcellularLocation>
        <location evidence="1">Cell membrane</location>
        <topology evidence="1">Multi-pass membrane protein</topology>
    </subcellularLocation>
</comment>
<protein>
    <recommendedName>
        <fullName evidence="7">SSD domain-containing protein</fullName>
    </recommendedName>
</protein>
<feature type="transmembrane region" description="Helical" evidence="6">
    <location>
        <begin position="602"/>
        <end position="624"/>
    </location>
</feature>
<dbReference type="OrthoDB" id="9803781at2"/>
<gene>
    <name evidence="8" type="ORF">GARC_3486</name>
</gene>
<dbReference type="InterPro" id="IPR004869">
    <property type="entry name" value="MMPL_dom"/>
</dbReference>
<dbReference type="PANTHER" id="PTHR33406">
    <property type="entry name" value="MEMBRANE PROTEIN MJ1562-RELATED"/>
    <property type="match status" value="1"/>
</dbReference>
<evidence type="ECO:0000256" key="6">
    <source>
        <dbReference type="SAM" id="Phobius"/>
    </source>
</evidence>
<dbReference type="SUPFAM" id="SSF82866">
    <property type="entry name" value="Multidrug efflux transporter AcrB transmembrane domain"/>
    <property type="match status" value="2"/>
</dbReference>
<comment type="caution">
    <text evidence="8">The sequence shown here is derived from an EMBL/GenBank/DDBJ whole genome shotgun (WGS) entry which is preliminary data.</text>
</comment>
<evidence type="ECO:0000256" key="2">
    <source>
        <dbReference type="ARBA" id="ARBA00022475"/>
    </source>
</evidence>
<dbReference type="InterPro" id="IPR000731">
    <property type="entry name" value="SSD"/>
</dbReference>
<feature type="transmembrane region" description="Helical" evidence="6">
    <location>
        <begin position="631"/>
        <end position="651"/>
    </location>
</feature>
<feature type="transmembrane region" description="Helical" evidence="6">
    <location>
        <begin position="733"/>
        <end position="757"/>
    </location>
</feature>
<feature type="transmembrane region" description="Helical" evidence="6">
    <location>
        <begin position="350"/>
        <end position="373"/>
    </location>
</feature>
<feature type="transmembrane region" description="Helical" evidence="6">
    <location>
        <begin position="322"/>
        <end position="344"/>
    </location>
</feature>
<dbReference type="Gene3D" id="1.20.1640.10">
    <property type="entry name" value="Multidrug efflux transporter AcrB transmembrane domain"/>
    <property type="match status" value="2"/>
</dbReference>
<keyword evidence="9" id="KW-1185">Reference proteome</keyword>
<evidence type="ECO:0000313" key="8">
    <source>
        <dbReference type="EMBL" id="GAC20441.1"/>
    </source>
</evidence>